<dbReference type="Proteomes" id="UP001360560">
    <property type="component" value="Unassembled WGS sequence"/>
</dbReference>
<feature type="domain" description="Hap4 transcription factor heteromerisation" evidence="4">
    <location>
        <begin position="55"/>
        <end position="71"/>
    </location>
</feature>
<dbReference type="GO" id="GO:0006355">
    <property type="term" value="P:regulation of DNA-templated transcription"/>
    <property type="evidence" value="ECO:0007669"/>
    <property type="project" value="InterPro"/>
</dbReference>
<dbReference type="Pfam" id="PF10297">
    <property type="entry name" value="Hap4_Hap_bind"/>
    <property type="match status" value="1"/>
</dbReference>
<feature type="compositionally biased region" description="Polar residues" evidence="3">
    <location>
        <begin position="90"/>
        <end position="129"/>
    </location>
</feature>
<name>A0AAV5QJ89_9ASCO</name>
<keyword evidence="1" id="KW-0539">Nucleus</keyword>
<feature type="compositionally biased region" description="Polar residues" evidence="3">
    <location>
        <begin position="218"/>
        <end position="232"/>
    </location>
</feature>
<reference evidence="5 6" key="1">
    <citation type="journal article" date="2023" name="Elife">
        <title>Identification of key yeast species and microbe-microbe interactions impacting larval growth of Drosophila in the wild.</title>
        <authorList>
            <person name="Mure A."/>
            <person name="Sugiura Y."/>
            <person name="Maeda R."/>
            <person name="Honda K."/>
            <person name="Sakurai N."/>
            <person name="Takahashi Y."/>
            <person name="Watada M."/>
            <person name="Katoh T."/>
            <person name="Gotoh A."/>
            <person name="Gotoh Y."/>
            <person name="Taniguchi I."/>
            <person name="Nakamura K."/>
            <person name="Hayashi T."/>
            <person name="Katayama T."/>
            <person name="Uemura T."/>
            <person name="Hattori Y."/>
        </authorList>
    </citation>
    <scope>NUCLEOTIDE SEQUENCE [LARGE SCALE GENOMIC DNA]</scope>
    <source>
        <strain evidence="5 6">SC-9</strain>
    </source>
</reference>
<feature type="region of interest" description="Disordered" evidence="3">
    <location>
        <begin position="185"/>
        <end position="232"/>
    </location>
</feature>
<feature type="region of interest" description="Disordered" evidence="3">
    <location>
        <begin position="1"/>
        <end position="139"/>
    </location>
</feature>
<keyword evidence="6" id="KW-1185">Reference proteome</keyword>
<proteinExistence type="predicted"/>
<sequence>MSSSGMNNDSDHLISRLQSRGLANNLSQPAPNNTISIPSLKAKSKKNSDNFCIKTSKNWVLPPRPKPGRKPSSNSNGCADSKRKGKKSINCATKQIKQQSKPHPQKPASNHISHCSINNTKINRPNTPSLLHDTSKPVSANNVRSVQSVLEDELDKATQENSLLKNELSKLVSDLKSLRKQVMISSPTETAEPQNSPVSMTQSSSMASETSSFYSPGLVSNSNNSLPDHQFINNNYTSSRMVQNYSSPISNSIDDNELEPISRKRTHEFVESEDHGLSRHHSHISHPGVDDLLEDENSIDEEHEDKHMKLSSTGGLHHHVSLIGNGSISQSLTSRTPSLINPPSTTASQPTPAKISSFFDDFIVKNEDSKADNEIDEFVAFINDDSEIPKKNNLHKFGKEDSDTNSYAFTNLASVPSLVSGASSLILSKHSTLNSEYDDDSVRNSGQISGVRSDDYYHRLIDLPSSLNIVDSSPLDSQVNDVDKLMTCNEEVDKFIDFSFFKDIED</sequence>
<feature type="region of interest" description="Disordered" evidence="3">
    <location>
        <begin position="270"/>
        <end position="291"/>
    </location>
</feature>
<dbReference type="EMBL" id="BTFZ01000002">
    <property type="protein sequence ID" value="GMM34430.1"/>
    <property type="molecule type" value="Genomic_DNA"/>
</dbReference>
<dbReference type="AlphaFoldDB" id="A0AAV5QJ89"/>
<feature type="coiled-coil region" evidence="2">
    <location>
        <begin position="140"/>
        <end position="181"/>
    </location>
</feature>
<dbReference type="GeneID" id="90072409"/>
<evidence type="ECO:0000256" key="1">
    <source>
        <dbReference type="ARBA" id="ARBA00023242"/>
    </source>
</evidence>
<gene>
    <name evidence="5" type="ORF">DASC09_017550</name>
</gene>
<protein>
    <recommendedName>
        <fullName evidence="4">Hap4 transcription factor heteromerisation domain-containing protein</fullName>
    </recommendedName>
</protein>
<feature type="compositionally biased region" description="Low complexity" evidence="3">
    <location>
        <begin position="196"/>
        <end position="215"/>
    </location>
</feature>
<evidence type="ECO:0000313" key="5">
    <source>
        <dbReference type="EMBL" id="GMM34430.1"/>
    </source>
</evidence>
<evidence type="ECO:0000256" key="2">
    <source>
        <dbReference type="SAM" id="Coils"/>
    </source>
</evidence>
<evidence type="ECO:0000256" key="3">
    <source>
        <dbReference type="SAM" id="MobiDB-lite"/>
    </source>
</evidence>
<feature type="compositionally biased region" description="Polar residues" evidence="3">
    <location>
        <begin position="185"/>
        <end position="195"/>
    </location>
</feature>
<dbReference type="GO" id="GO:0005634">
    <property type="term" value="C:nucleus"/>
    <property type="evidence" value="ECO:0007669"/>
    <property type="project" value="InterPro"/>
</dbReference>
<keyword evidence="2" id="KW-0175">Coiled coil</keyword>
<accession>A0AAV5QJ89</accession>
<dbReference type="InterPro" id="IPR018287">
    <property type="entry name" value="Hap4_TF_heteromerisation"/>
</dbReference>
<evidence type="ECO:0000313" key="6">
    <source>
        <dbReference type="Proteomes" id="UP001360560"/>
    </source>
</evidence>
<organism evidence="5 6">
    <name type="scientific">Saccharomycopsis crataegensis</name>
    <dbReference type="NCBI Taxonomy" id="43959"/>
    <lineage>
        <taxon>Eukaryota</taxon>
        <taxon>Fungi</taxon>
        <taxon>Dikarya</taxon>
        <taxon>Ascomycota</taxon>
        <taxon>Saccharomycotina</taxon>
        <taxon>Saccharomycetes</taxon>
        <taxon>Saccharomycopsidaceae</taxon>
        <taxon>Saccharomycopsis</taxon>
    </lineage>
</organism>
<feature type="compositionally biased region" description="Polar residues" evidence="3">
    <location>
        <begin position="49"/>
        <end position="58"/>
    </location>
</feature>
<feature type="compositionally biased region" description="Polar residues" evidence="3">
    <location>
        <begin position="16"/>
        <end position="37"/>
    </location>
</feature>
<dbReference type="RefSeq" id="XP_064851430.1">
    <property type="nucleotide sequence ID" value="XM_064995358.1"/>
</dbReference>
<evidence type="ECO:0000259" key="4">
    <source>
        <dbReference type="Pfam" id="PF10297"/>
    </source>
</evidence>
<comment type="caution">
    <text evidence="5">The sequence shown here is derived from an EMBL/GenBank/DDBJ whole genome shotgun (WGS) entry which is preliminary data.</text>
</comment>